<protein>
    <recommendedName>
        <fullName evidence="3">Secreted protein</fullName>
    </recommendedName>
</protein>
<dbReference type="EMBL" id="BPLR01010143">
    <property type="protein sequence ID" value="GIY37227.1"/>
    <property type="molecule type" value="Genomic_DNA"/>
</dbReference>
<dbReference type="Proteomes" id="UP001054945">
    <property type="component" value="Unassembled WGS sequence"/>
</dbReference>
<keyword evidence="2" id="KW-1185">Reference proteome</keyword>
<proteinExistence type="predicted"/>
<accession>A0AAV4SXD2</accession>
<name>A0AAV4SXD2_CAEEX</name>
<comment type="caution">
    <text evidence="1">The sequence shown here is derived from an EMBL/GenBank/DDBJ whole genome shotgun (WGS) entry which is preliminary data.</text>
</comment>
<reference evidence="1 2" key="1">
    <citation type="submission" date="2021-06" db="EMBL/GenBank/DDBJ databases">
        <title>Caerostris extrusa draft genome.</title>
        <authorList>
            <person name="Kono N."/>
            <person name="Arakawa K."/>
        </authorList>
    </citation>
    <scope>NUCLEOTIDE SEQUENCE [LARGE SCALE GENOMIC DNA]</scope>
</reference>
<gene>
    <name evidence="1" type="ORF">CEXT_550551</name>
</gene>
<sequence length="88" mass="10007">MTKQGSVVRTTWFPGSLVLPPLLACPGQLLKDRKKGWSPPRFSSESFHGVVRDSRDEFLGLFRPLCLHSHTAWERTLKRDLKYVVAGL</sequence>
<organism evidence="1 2">
    <name type="scientific">Caerostris extrusa</name>
    <name type="common">Bark spider</name>
    <name type="synonym">Caerostris bankana</name>
    <dbReference type="NCBI Taxonomy" id="172846"/>
    <lineage>
        <taxon>Eukaryota</taxon>
        <taxon>Metazoa</taxon>
        <taxon>Ecdysozoa</taxon>
        <taxon>Arthropoda</taxon>
        <taxon>Chelicerata</taxon>
        <taxon>Arachnida</taxon>
        <taxon>Araneae</taxon>
        <taxon>Araneomorphae</taxon>
        <taxon>Entelegynae</taxon>
        <taxon>Araneoidea</taxon>
        <taxon>Araneidae</taxon>
        <taxon>Caerostris</taxon>
    </lineage>
</organism>
<evidence type="ECO:0000313" key="2">
    <source>
        <dbReference type="Proteomes" id="UP001054945"/>
    </source>
</evidence>
<evidence type="ECO:0008006" key="3">
    <source>
        <dbReference type="Google" id="ProtNLM"/>
    </source>
</evidence>
<dbReference type="AlphaFoldDB" id="A0AAV4SXD2"/>
<evidence type="ECO:0000313" key="1">
    <source>
        <dbReference type="EMBL" id="GIY37227.1"/>
    </source>
</evidence>